<proteinExistence type="inferred from homology"/>
<dbReference type="Gene3D" id="1.20.1510.10">
    <property type="entry name" value="Cation efflux protein transmembrane domain"/>
    <property type="match status" value="1"/>
</dbReference>
<name>A0ABT5L833_9ALTE</name>
<dbReference type="NCBIfam" id="TIGR01297">
    <property type="entry name" value="CDF"/>
    <property type="match status" value="1"/>
</dbReference>
<accession>A0ABT5L833</accession>
<reference evidence="13 14" key="1">
    <citation type="submission" date="2022-10" db="EMBL/GenBank/DDBJ databases">
        <title>Alteromonas sp. chi3 Genome sequencing.</title>
        <authorList>
            <person name="Park S."/>
        </authorList>
    </citation>
    <scope>NUCLEOTIDE SEQUENCE [LARGE SCALE GENOMIC DNA]</scope>
    <source>
        <strain evidence="14">chi3</strain>
    </source>
</reference>
<comment type="similarity">
    <text evidence="2">Belongs to the cation diffusion facilitator (CDF) transporter (TC 2.A.4) family. SLC30A subfamily.</text>
</comment>
<evidence type="ECO:0000313" key="14">
    <source>
        <dbReference type="Proteomes" id="UP001218788"/>
    </source>
</evidence>
<dbReference type="InterPro" id="IPR027470">
    <property type="entry name" value="Cation_efflux_CTD"/>
</dbReference>
<keyword evidence="14" id="KW-1185">Reference proteome</keyword>
<feature type="transmembrane region" description="Helical" evidence="10">
    <location>
        <begin position="202"/>
        <end position="224"/>
    </location>
</feature>
<feature type="domain" description="Cation efflux protein cytoplasmic" evidence="12">
    <location>
        <begin position="228"/>
        <end position="300"/>
    </location>
</feature>
<dbReference type="EMBL" id="JAQQXP010000002">
    <property type="protein sequence ID" value="MDC8832027.1"/>
    <property type="molecule type" value="Genomic_DNA"/>
</dbReference>
<evidence type="ECO:0000256" key="3">
    <source>
        <dbReference type="ARBA" id="ARBA00022448"/>
    </source>
</evidence>
<evidence type="ECO:0000256" key="1">
    <source>
        <dbReference type="ARBA" id="ARBA00004141"/>
    </source>
</evidence>
<dbReference type="InterPro" id="IPR027469">
    <property type="entry name" value="Cation_efflux_TMD_sf"/>
</dbReference>
<keyword evidence="6 10" id="KW-1133">Transmembrane helix</keyword>
<dbReference type="InterPro" id="IPR058533">
    <property type="entry name" value="Cation_efflux_TM"/>
</dbReference>
<organism evidence="13 14">
    <name type="scientific">Alteromonas gilva</name>
    <dbReference type="NCBI Taxonomy" id="2987522"/>
    <lineage>
        <taxon>Bacteria</taxon>
        <taxon>Pseudomonadati</taxon>
        <taxon>Pseudomonadota</taxon>
        <taxon>Gammaproteobacteria</taxon>
        <taxon>Alteromonadales</taxon>
        <taxon>Alteromonadaceae</taxon>
        <taxon>Alteromonas/Salinimonas group</taxon>
        <taxon>Alteromonas</taxon>
    </lineage>
</organism>
<dbReference type="Pfam" id="PF01545">
    <property type="entry name" value="Cation_efflux"/>
    <property type="match status" value="1"/>
</dbReference>
<dbReference type="SUPFAM" id="SSF160240">
    <property type="entry name" value="Cation efflux protein cytoplasmic domain-like"/>
    <property type="match status" value="1"/>
</dbReference>
<dbReference type="RefSeq" id="WP_273641813.1">
    <property type="nucleotide sequence ID" value="NZ_JAQQXP010000002.1"/>
</dbReference>
<comment type="subcellular location">
    <subcellularLocation>
        <location evidence="1">Membrane</location>
        <topology evidence="1">Multi-pass membrane protein</topology>
    </subcellularLocation>
</comment>
<keyword evidence="5" id="KW-0862">Zinc</keyword>
<feature type="transmembrane region" description="Helical" evidence="10">
    <location>
        <begin position="133"/>
        <end position="154"/>
    </location>
</feature>
<feature type="transmembrane region" description="Helical" evidence="10">
    <location>
        <begin position="175"/>
        <end position="196"/>
    </location>
</feature>
<feature type="transmembrane region" description="Helical" evidence="10">
    <location>
        <begin position="102"/>
        <end position="121"/>
    </location>
</feature>
<dbReference type="InterPro" id="IPR050681">
    <property type="entry name" value="CDF/SLC30A"/>
</dbReference>
<dbReference type="Pfam" id="PF16916">
    <property type="entry name" value="ZT_dimer"/>
    <property type="match status" value="1"/>
</dbReference>
<comment type="caution">
    <text evidence="13">The sequence shown here is derived from an EMBL/GenBank/DDBJ whole genome shotgun (WGS) entry which is preliminary data.</text>
</comment>
<evidence type="ECO:0000259" key="12">
    <source>
        <dbReference type="Pfam" id="PF16916"/>
    </source>
</evidence>
<evidence type="ECO:0000256" key="8">
    <source>
        <dbReference type="ARBA" id="ARBA00023136"/>
    </source>
</evidence>
<evidence type="ECO:0000313" key="13">
    <source>
        <dbReference type="EMBL" id="MDC8832027.1"/>
    </source>
</evidence>
<dbReference type="SUPFAM" id="SSF161111">
    <property type="entry name" value="Cation efflux protein transmembrane domain-like"/>
    <property type="match status" value="1"/>
</dbReference>
<gene>
    <name evidence="13" type="ORF">OIK42_14810</name>
</gene>
<evidence type="ECO:0000256" key="4">
    <source>
        <dbReference type="ARBA" id="ARBA00022692"/>
    </source>
</evidence>
<feature type="region of interest" description="Disordered" evidence="9">
    <location>
        <begin position="1"/>
        <end position="25"/>
    </location>
</feature>
<evidence type="ECO:0000256" key="6">
    <source>
        <dbReference type="ARBA" id="ARBA00022989"/>
    </source>
</evidence>
<feature type="compositionally biased region" description="Basic and acidic residues" evidence="9">
    <location>
        <begin position="1"/>
        <end position="12"/>
    </location>
</feature>
<sequence>MHDHGHSHDHAHNHSHGHGHHHHHHHHHQIDEQRISWAFWLNFCFTIIEFIGGWLTNSVAIMADAVHDLGDSLSIGLAWYLSKVGKRDATEHYSYGFKRLSLLGALINGVILIIGSAWVLFEAIPRLWSPEMPVTEGMMALAVLGVAVNGFAAFKLHGGDTLNEKVLNWHLLEDMFGWVAVLIVAIVLQFVDWPILDPLLSVAFTLFILFNVVKHVIYTVKLFLQVNPDAAQRQAIRQALLDIEHVKELHHMHFWSLDGASHVLTAHLVLDHTIDGDKACHLKRRVAESLEPFALAHTTIEFEMPGEHCRDD</sequence>
<dbReference type="InterPro" id="IPR002524">
    <property type="entry name" value="Cation_efflux"/>
</dbReference>
<dbReference type="Proteomes" id="UP001218788">
    <property type="component" value="Unassembled WGS sequence"/>
</dbReference>
<feature type="transmembrane region" description="Helical" evidence="10">
    <location>
        <begin position="37"/>
        <end position="55"/>
    </location>
</feature>
<feature type="domain" description="Cation efflux protein transmembrane" evidence="11">
    <location>
        <begin position="38"/>
        <end position="222"/>
    </location>
</feature>
<protein>
    <submittedName>
        <fullName evidence="13">Cation diffusion facilitator family transporter</fullName>
    </submittedName>
</protein>
<evidence type="ECO:0000256" key="7">
    <source>
        <dbReference type="ARBA" id="ARBA00023065"/>
    </source>
</evidence>
<keyword evidence="3" id="KW-0813">Transport</keyword>
<evidence type="ECO:0000256" key="5">
    <source>
        <dbReference type="ARBA" id="ARBA00022906"/>
    </source>
</evidence>
<feature type="compositionally biased region" description="Basic residues" evidence="9">
    <location>
        <begin position="13"/>
        <end position="25"/>
    </location>
</feature>
<evidence type="ECO:0000256" key="2">
    <source>
        <dbReference type="ARBA" id="ARBA00008873"/>
    </source>
</evidence>
<evidence type="ECO:0000259" key="11">
    <source>
        <dbReference type="Pfam" id="PF01545"/>
    </source>
</evidence>
<keyword evidence="4 10" id="KW-0812">Transmembrane</keyword>
<dbReference type="PANTHER" id="PTHR11562:SF17">
    <property type="entry name" value="RE54080P-RELATED"/>
    <property type="match status" value="1"/>
</dbReference>
<keyword evidence="5" id="KW-0864">Zinc transport</keyword>
<keyword evidence="8 10" id="KW-0472">Membrane</keyword>
<dbReference type="PANTHER" id="PTHR11562">
    <property type="entry name" value="CATION EFFLUX PROTEIN/ ZINC TRANSPORTER"/>
    <property type="match status" value="1"/>
</dbReference>
<evidence type="ECO:0000256" key="10">
    <source>
        <dbReference type="SAM" id="Phobius"/>
    </source>
</evidence>
<dbReference type="InterPro" id="IPR036837">
    <property type="entry name" value="Cation_efflux_CTD_sf"/>
</dbReference>
<evidence type="ECO:0000256" key="9">
    <source>
        <dbReference type="SAM" id="MobiDB-lite"/>
    </source>
</evidence>
<keyword evidence="7" id="KW-0406">Ion transport</keyword>